<keyword evidence="3" id="KW-1185">Reference proteome</keyword>
<protein>
    <submittedName>
        <fullName evidence="2">Uncharacterized protein</fullName>
    </submittedName>
</protein>
<name>A0AAV4N575_CAEEX</name>
<evidence type="ECO:0000256" key="1">
    <source>
        <dbReference type="SAM" id="MobiDB-lite"/>
    </source>
</evidence>
<feature type="compositionally biased region" description="Basic and acidic residues" evidence="1">
    <location>
        <begin position="33"/>
        <end position="42"/>
    </location>
</feature>
<accession>A0AAV4N575</accession>
<dbReference type="EMBL" id="BPLR01020443">
    <property type="protein sequence ID" value="GIX78836.1"/>
    <property type="molecule type" value="Genomic_DNA"/>
</dbReference>
<dbReference type="Proteomes" id="UP001054945">
    <property type="component" value="Unassembled WGS sequence"/>
</dbReference>
<evidence type="ECO:0000313" key="2">
    <source>
        <dbReference type="EMBL" id="GIX78836.1"/>
    </source>
</evidence>
<reference evidence="2 3" key="1">
    <citation type="submission" date="2021-06" db="EMBL/GenBank/DDBJ databases">
        <title>Caerostris extrusa draft genome.</title>
        <authorList>
            <person name="Kono N."/>
            <person name="Arakawa K."/>
        </authorList>
    </citation>
    <scope>NUCLEOTIDE SEQUENCE [LARGE SCALE GENOMIC DNA]</scope>
</reference>
<feature type="compositionally biased region" description="Acidic residues" evidence="1">
    <location>
        <begin position="43"/>
        <end position="53"/>
    </location>
</feature>
<gene>
    <name evidence="2" type="ORF">CEXT_486171</name>
</gene>
<proteinExistence type="predicted"/>
<dbReference type="AlphaFoldDB" id="A0AAV4N575"/>
<sequence>MNLLYTISLLYLPKQIDYEVRCRRTALIHQDDFSNYEDNRSDNEEDNLDDDNVENDYVDLIDNDMRENKCISSIRVIISSSDENELHQQIQIRRKKAKLNNDT</sequence>
<comment type="caution">
    <text evidence="2">The sequence shown here is derived from an EMBL/GenBank/DDBJ whole genome shotgun (WGS) entry which is preliminary data.</text>
</comment>
<feature type="region of interest" description="Disordered" evidence="1">
    <location>
        <begin position="33"/>
        <end position="53"/>
    </location>
</feature>
<evidence type="ECO:0000313" key="3">
    <source>
        <dbReference type="Proteomes" id="UP001054945"/>
    </source>
</evidence>
<organism evidence="2 3">
    <name type="scientific">Caerostris extrusa</name>
    <name type="common">Bark spider</name>
    <name type="synonym">Caerostris bankana</name>
    <dbReference type="NCBI Taxonomy" id="172846"/>
    <lineage>
        <taxon>Eukaryota</taxon>
        <taxon>Metazoa</taxon>
        <taxon>Ecdysozoa</taxon>
        <taxon>Arthropoda</taxon>
        <taxon>Chelicerata</taxon>
        <taxon>Arachnida</taxon>
        <taxon>Araneae</taxon>
        <taxon>Araneomorphae</taxon>
        <taxon>Entelegynae</taxon>
        <taxon>Araneoidea</taxon>
        <taxon>Araneidae</taxon>
        <taxon>Caerostris</taxon>
    </lineage>
</organism>